<dbReference type="Pfam" id="PF00197">
    <property type="entry name" value="Kunitz_legume"/>
    <property type="match status" value="1"/>
</dbReference>
<evidence type="ECO:0000313" key="3">
    <source>
        <dbReference type="Proteomes" id="UP001642260"/>
    </source>
</evidence>
<organism evidence="2 3">
    <name type="scientific">Eruca vesicaria subsp. sativa</name>
    <name type="common">Garden rocket</name>
    <name type="synonym">Eruca sativa</name>
    <dbReference type="NCBI Taxonomy" id="29727"/>
    <lineage>
        <taxon>Eukaryota</taxon>
        <taxon>Viridiplantae</taxon>
        <taxon>Streptophyta</taxon>
        <taxon>Embryophyta</taxon>
        <taxon>Tracheophyta</taxon>
        <taxon>Spermatophyta</taxon>
        <taxon>Magnoliopsida</taxon>
        <taxon>eudicotyledons</taxon>
        <taxon>Gunneridae</taxon>
        <taxon>Pentapetalae</taxon>
        <taxon>rosids</taxon>
        <taxon>malvids</taxon>
        <taxon>Brassicales</taxon>
        <taxon>Brassicaceae</taxon>
        <taxon>Brassiceae</taxon>
        <taxon>Eruca</taxon>
    </lineage>
</organism>
<keyword evidence="1" id="KW-0732">Signal</keyword>
<dbReference type="PANTHER" id="PTHR33107">
    <property type="entry name" value="KUNITZ TRYPSIN INHIBITOR 2"/>
    <property type="match status" value="1"/>
</dbReference>
<dbReference type="AlphaFoldDB" id="A0ABC8IYV7"/>
<reference evidence="2 3" key="1">
    <citation type="submission" date="2022-03" db="EMBL/GenBank/DDBJ databases">
        <authorList>
            <person name="Macdonald S."/>
            <person name="Ahmed S."/>
            <person name="Newling K."/>
        </authorList>
    </citation>
    <scope>NUCLEOTIDE SEQUENCE [LARGE SCALE GENOMIC DNA]</scope>
</reference>
<dbReference type="PROSITE" id="PS00283">
    <property type="entry name" value="SOYBEAN_KUNITZ"/>
    <property type="match status" value="1"/>
</dbReference>
<dbReference type="SMART" id="SM00452">
    <property type="entry name" value="STI"/>
    <property type="match status" value="1"/>
</dbReference>
<sequence>MMKTAGAITLIFPMMMISLLLIAITASGAVDSDVVLDSNGDPVRAFAPYYIEVRTSQGRRANISEFGIDENHALSCPQRVVAYSDELMGIAKPVIFLFSTHFVRVSAELSIKFAWTTECDEPGVWKVADSIDGSSWATKEIFLSGTDSSSDSTFIIKKSENGSYKLAFGSSEKPQDFGLDEIRYGVWRLILSNNSGFTVSFVPA</sequence>
<dbReference type="Gene3D" id="2.80.10.50">
    <property type="match status" value="1"/>
</dbReference>
<feature type="chain" id="PRO_5044795626" evidence="1">
    <location>
        <begin position="30"/>
        <end position="204"/>
    </location>
</feature>
<dbReference type="Proteomes" id="UP001642260">
    <property type="component" value="Unassembled WGS sequence"/>
</dbReference>
<keyword evidence="3" id="KW-1185">Reference proteome</keyword>
<evidence type="ECO:0000313" key="2">
    <source>
        <dbReference type="EMBL" id="CAH8306440.1"/>
    </source>
</evidence>
<feature type="signal peptide" evidence="1">
    <location>
        <begin position="1"/>
        <end position="29"/>
    </location>
</feature>
<dbReference type="SUPFAM" id="SSF50386">
    <property type="entry name" value="STI-like"/>
    <property type="match status" value="1"/>
</dbReference>
<dbReference type="PANTHER" id="PTHR33107:SF53">
    <property type="entry name" value="NEPROSIN DOMAIN-CONTAINING PROTEIN"/>
    <property type="match status" value="1"/>
</dbReference>
<name>A0ABC8IYV7_ERUVS</name>
<dbReference type="EMBL" id="CAKOAT010064711">
    <property type="protein sequence ID" value="CAH8306440.1"/>
    <property type="molecule type" value="Genomic_DNA"/>
</dbReference>
<dbReference type="InterPro" id="IPR002160">
    <property type="entry name" value="Prot_inh_Kunz-lg"/>
</dbReference>
<protein>
    <submittedName>
        <fullName evidence="2">Uncharacterized protein</fullName>
    </submittedName>
</protein>
<evidence type="ECO:0000256" key="1">
    <source>
        <dbReference type="SAM" id="SignalP"/>
    </source>
</evidence>
<gene>
    <name evidence="2" type="ORF">ERUC_LOCUS4567</name>
</gene>
<comment type="caution">
    <text evidence="2">The sequence shown here is derived from an EMBL/GenBank/DDBJ whole genome shotgun (WGS) entry which is preliminary data.</text>
</comment>
<accession>A0ABC8IYV7</accession>
<dbReference type="InterPro" id="IPR011065">
    <property type="entry name" value="Kunitz_inhibitor_STI-like_sf"/>
</dbReference>
<proteinExistence type="predicted"/>